<dbReference type="Gene3D" id="3.20.80.10">
    <property type="entry name" value="Regulatory factor, effector binding domain"/>
    <property type="match status" value="1"/>
</dbReference>
<feature type="domain" description="HTH merR-type" evidence="2">
    <location>
        <begin position="3"/>
        <end position="73"/>
    </location>
</feature>
<organism evidence="3 4">
    <name type="scientific">Metabacillus fastidiosus</name>
    <dbReference type="NCBI Taxonomy" id="1458"/>
    <lineage>
        <taxon>Bacteria</taxon>
        <taxon>Bacillati</taxon>
        <taxon>Bacillota</taxon>
        <taxon>Bacilli</taxon>
        <taxon>Bacillales</taxon>
        <taxon>Bacillaceae</taxon>
        <taxon>Metabacillus</taxon>
    </lineage>
</organism>
<dbReference type="RefSeq" id="WP_328015769.1">
    <property type="nucleotide sequence ID" value="NZ_JARTFS010000017.1"/>
</dbReference>
<dbReference type="Pfam" id="PF13411">
    <property type="entry name" value="MerR_1"/>
    <property type="match status" value="1"/>
</dbReference>
<dbReference type="SUPFAM" id="SSF46955">
    <property type="entry name" value="Putative DNA-binding domain"/>
    <property type="match status" value="1"/>
</dbReference>
<evidence type="ECO:0000256" key="1">
    <source>
        <dbReference type="ARBA" id="ARBA00023125"/>
    </source>
</evidence>
<dbReference type="PANTHER" id="PTHR30204">
    <property type="entry name" value="REDOX-CYCLING DRUG-SENSING TRANSCRIPTIONAL ACTIVATOR SOXR"/>
    <property type="match status" value="1"/>
</dbReference>
<gene>
    <name evidence="3" type="ORF">P9271_19550</name>
</gene>
<proteinExistence type="predicted"/>
<protein>
    <submittedName>
        <fullName evidence="3">MerR family transcriptional regulator</fullName>
    </submittedName>
</protein>
<dbReference type="EMBL" id="JARTFS010000017">
    <property type="protein sequence ID" value="MED4403507.1"/>
    <property type="molecule type" value="Genomic_DNA"/>
</dbReference>
<dbReference type="PANTHER" id="PTHR30204:SF96">
    <property type="entry name" value="CHROMOSOME-ANCHORING PROTEIN RACA"/>
    <property type="match status" value="1"/>
</dbReference>
<evidence type="ECO:0000313" key="4">
    <source>
        <dbReference type="Proteomes" id="UP001342826"/>
    </source>
</evidence>
<reference evidence="3 4" key="1">
    <citation type="submission" date="2023-03" db="EMBL/GenBank/DDBJ databases">
        <title>Bacillus Genome Sequencing.</title>
        <authorList>
            <person name="Dunlap C."/>
        </authorList>
    </citation>
    <scope>NUCLEOTIDE SEQUENCE [LARGE SCALE GENOMIC DNA]</scope>
    <source>
        <strain evidence="3 4">NRS-1717</strain>
    </source>
</reference>
<comment type="caution">
    <text evidence="3">The sequence shown here is derived from an EMBL/GenBank/DDBJ whole genome shotgun (WGS) entry which is preliminary data.</text>
</comment>
<evidence type="ECO:0000313" key="3">
    <source>
        <dbReference type="EMBL" id="MED4403507.1"/>
    </source>
</evidence>
<dbReference type="Gene3D" id="1.10.1660.10">
    <property type="match status" value="1"/>
</dbReference>
<dbReference type="Proteomes" id="UP001342826">
    <property type="component" value="Unassembled WGS sequence"/>
</dbReference>
<dbReference type="CDD" id="cd01107">
    <property type="entry name" value="HTH_BmrR"/>
    <property type="match status" value="1"/>
</dbReference>
<dbReference type="SUPFAM" id="SSF55136">
    <property type="entry name" value="Probable bacterial effector-binding domain"/>
    <property type="match status" value="1"/>
</dbReference>
<keyword evidence="1" id="KW-0238">DNA-binding</keyword>
<accession>A0ABU6P2C1</accession>
<dbReference type="SMART" id="SM00422">
    <property type="entry name" value="HTH_MERR"/>
    <property type="match status" value="1"/>
</dbReference>
<dbReference type="InterPro" id="IPR009061">
    <property type="entry name" value="DNA-bd_dom_put_sf"/>
</dbReference>
<dbReference type="PROSITE" id="PS50937">
    <property type="entry name" value="HTH_MERR_2"/>
    <property type="match status" value="1"/>
</dbReference>
<dbReference type="InterPro" id="IPR000551">
    <property type="entry name" value="MerR-type_HTH_dom"/>
</dbReference>
<keyword evidence="4" id="KW-1185">Reference proteome</keyword>
<dbReference type="InterPro" id="IPR011256">
    <property type="entry name" value="Reg_factor_effector_dom_sf"/>
</dbReference>
<name>A0ABU6P2C1_9BACI</name>
<evidence type="ECO:0000259" key="2">
    <source>
        <dbReference type="PROSITE" id="PS50937"/>
    </source>
</evidence>
<dbReference type="InterPro" id="IPR047057">
    <property type="entry name" value="MerR_fam"/>
</dbReference>
<sequence>MEYYTIGQVSKLCKIPTKTLRYYDEMDLLKPEKVSLETKYRYYSQNDILKIPVIKYYKQLGFQLKDIKNLICSLDVNTLESYFTKELAIVEKQIQELNKKHFAMTQWFQLLKQGEMLSKETELFGGVKIYTSVMPLYRTIHYQYKVHEEIEHIESIFSNSFVEFCSENDIFTYGPFILKFQHYEERIKSCYSTINCYSEILGEYEEMIQIGNIRAVNAIHKGDYSQIPITYKAVLQWVKKNNIQLQGITYERYIIDRWCSANSEEFITELIFPIQGKIA</sequence>